<proteinExistence type="predicted"/>
<feature type="region of interest" description="Disordered" evidence="2">
    <location>
        <begin position="323"/>
        <end position="342"/>
    </location>
</feature>
<dbReference type="InterPro" id="IPR036415">
    <property type="entry name" value="Lamin_tail_dom_sf"/>
</dbReference>
<dbReference type="InterPro" id="IPR003305">
    <property type="entry name" value="CenC_carb-bd"/>
</dbReference>
<dbReference type="InterPro" id="IPR001322">
    <property type="entry name" value="Lamin_tail_dom"/>
</dbReference>
<keyword evidence="1" id="KW-0378">Hydrolase</keyword>
<keyword evidence="3" id="KW-1133">Transmembrane helix</keyword>
<keyword evidence="4" id="KW-0732">Signal</keyword>
<comment type="caution">
    <text evidence="6">The sequence shown here is derived from an EMBL/GenBank/DDBJ whole genome shotgun (WGS) entry which is preliminary data.</text>
</comment>
<name>A0A1G1WC15_9BACT</name>
<evidence type="ECO:0000313" key="7">
    <source>
        <dbReference type="Proteomes" id="UP000176389"/>
    </source>
</evidence>
<organism evidence="6 7">
    <name type="scientific">Candidatus Woykebacteria bacterium RBG_16_43_9</name>
    <dbReference type="NCBI Taxonomy" id="1802596"/>
    <lineage>
        <taxon>Bacteria</taxon>
        <taxon>Candidatus Woykeibacteriota</taxon>
    </lineage>
</organism>
<evidence type="ECO:0000256" key="2">
    <source>
        <dbReference type="SAM" id="MobiDB-lite"/>
    </source>
</evidence>
<dbReference type="AlphaFoldDB" id="A0A1G1WC15"/>
<dbReference type="Proteomes" id="UP000176389">
    <property type="component" value="Unassembled WGS sequence"/>
</dbReference>
<accession>A0A1G1WC15</accession>
<dbReference type="Pfam" id="PF00932">
    <property type="entry name" value="LTD"/>
    <property type="match status" value="1"/>
</dbReference>
<dbReference type="SUPFAM" id="SSF74853">
    <property type="entry name" value="Lamin A/C globular tail domain"/>
    <property type="match status" value="1"/>
</dbReference>
<gene>
    <name evidence="6" type="ORF">A2Z11_00055</name>
</gene>
<evidence type="ECO:0000256" key="1">
    <source>
        <dbReference type="ARBA" id="ARBA00022801"/>
    </source>
</evidence>
<dbReference type="EMBL" id="MHCS01000053">
    <property type="protein sequence ID" value="OGY25164.1"/>
    <property type="molecule type" value="Genomic_DNA"/>
</dbReference>
<protein>
    <recommendedName>
        <fullName evidence="5">LTD domain-containing protein</fullName>
    </recommendedName>
</protein>
<evidence type="ECO:0000256" key="4">
    <source>
        <dbReference type="SAM" id="SignalP"/>
    </source>
</evidence>
<feature type="chain" id="PRO_5009581198" description="LTD domain-containing protein" evidence="4">
    <location>
        <begin position="17"/>
        <end position="410"/>
    </location>
</feature>
<reference evidence="6 7" key="1">
    <citation type="journal article" date="2016" name="Nat. Commun.">
        <title>Thousands of microbial genomes shed light on interconnected biogeochemical processes in an aquifer system.</title>
        <authorList>
            <person name="Anantharaman K."/>
            <person name="Brown C.T."/>
            <person name="Hug L.A."/>
            <person name="Sharon I."/>
            <person name="Castelle C.J."/>
            <person name="Probst A.J."/>
            <person name="Thomas B.C."/>
            <person name="Singh A."/>
            <person name="Wilkins M.J."/>
            <person name="Karaoz U."/>
            <person name="Brodie E.L."/>
            <person name="Williams K.H."/>
            <person name="Hubbard S.S."/>
            <person name="Banfield J.F."/>
        </authorList>
    </citation>
    <scope>NUCLEOTIDE SEQUENCE [LARGE SCALE GENOMIC DNA]</scope>
</reference>
<evidence type="ECO:0000259" key="5">
    <source>
        <dbReference type="PROSITE" id="PS51841"/>
    </source>
</evidence>
<evidence type="ECO:0000256" key="3">
    <source>
        <dbReference type="SAM" id="Phobius"/>
    </source>
</evidence>
<feature type="signal peptide" evidence="4">
    <location>
        <begin position="1"/>
        <end position="16"/>
    </location>
</feature>
<sequence>MAVLLFIYTATTSSFAASLLDNPSFEEPISSGWKTYAVSAAQSSEYKQSGNFSAKVKSTTTNSGSKYLYQIVPVAPEKTYSFSGFALKKGEPATTVYLSISFYESIDGSGSQIDGKSYRSNELKQDSSEFALLETDIIKAPENAKTAKLRLTIQMPTGATQVGIAYFDELAFTEVSSPSPTSPQPIIPPTSQQVITSYPTLSEIFPNPTKGGKEWVELYNPNSSTVDLTGWKLVDAANHSKTLSGSVAAKSYKVFEYSSGWLNNGGDILSLVNPSGKLAEKYSFGSSERGEAFAKDATGKWRTTTTPTPGKPNKITGAGGFVGSSNSETAQNTTGTLSSTGLDPTADYLGDTFQFSDPNEQPISPTKSKVAGVNERKGGSSSLPTLLISVGIAFIGTAVAWPYLERRKIV</sequence>
<feature type="compositionally biased region" description="Polar residues" evidence="2">
    <location>
        <begin position="355"/>
        <end position="367"/>
    </location>
</feature>
<evidence type="ECO:0000313" key="6">
    <source>
        <dbReference type="EMBL" id="OGY25164.1"/>
    </source>
</evidence>
<feature type="transmembrane region" description="Helical" evidence="3">
    <location>
        <begin position="383"/>
        <end position="404"/>
    </location>
</feature>
<keyword evidence="3" id="KW-0812">Transmembrane</keyword>
<feature type="domain" description="LTD" evidence="5">
    <location>
        <begin position="189"/>
        <end position="286"/>
    </location>
</feature>
<keyword evidence="3" id="KW-0472">Membrane</keyword>
<dbReference type="Pfam" id="PF02018">
    <property type="entry name" value="CBM_4_9"/>
    <property type="match status" value="1"/>
</dbReference>
<feature type="region of interest" description="Disordered" evidence="2">
    <location>
        <begin position="355"/>
        <end position="376"/>
    </location>
</feature>
<dbReference type="STRING" id="1802596.A2Z11_00055"/>
<dbReference type="GO" id="GO:0016798">
    <property type="term" value="F:hydrolase activity, acting on glycosyl bonds"/>
    <property type="evidence" value="ECO:0007669"/>
    <property type="project" value="InterPro"/>
</dbReference>
<dbReference type="PROSITE" id="PS51841">
    <property type="entry name" value="LTD"/>
    <property type="match status" value="1"/>
</dbReference>
<dbReference type="Gene3D" id="2.60.120.260">
    <property type="entry name" value="Galactose-binding domain-like"/>
    <property type="match status" value="1"/>
</dbReference>